<dbReference type="PANTHER" id="PTHR34584:SF1">
    <property type="entry name" value="NA(+)_H(+) ANTIPORTER SUBUNIT E1"/>
    <property type="match status" value="1"/>
</dbReference>
<reference evidence="9" key="1">
    <citation type="submission" date="2016-07" db="EMBL/GenBank/DDBJ databases">
        <title>Sequence Frankia sp. strain CcI1.17.</title>
        <authorList>
            <person name="Ghodhbane-Gtari F."/>
            <person name="Swanson E."/>
            <person name="Gueddou A."/>
            <person name="Morris K."/>
            <person name="Hezbri K."/>
            <person name="Ktari A."/>
            <person name="Nouioui I."/>
            <person name="Abebe-Akele F."/>
            <person name="Simpson S."/>
            <person name="Thomas K."/>
            <person name="Gtari M."/>
            <person name="Tisa L.S."/>
            <person name="Hurst S."/>
        </authorList>
    </citation>
    <scope>NUCLEOTIDE SEQUENCE [LARGE SCALE GENOMIC DNA]</scope>
    <source>
        <strain evidence="9">Cc1.17</strain>
    </source>
</reference>
<dbReference type="AlphaFoldDB" id="A0A1S1RAU4"/>
<keyword evidence="9" id="KW-1185">Reference proteome</keyword>
<dbReference type="EMBL" id="MBLM01000036">
    <property type="protein sequence ID" value="OHV43310.1"/>
    <property type="molecule type" value="Genomic_DNA"/>
</dbReference>
<evidence type="ECO:0000313" key="8">
    <source>
        <dbReference type="EMBL" id="OHV43310.1"/>
    </source>
</evidence>
<dbReference type="Pfam" id="PF01899">
    <property type="entry name" value="MNHE"/>
    <property type="match status" value="1"/>
</dbReference>
<evidence type="ECO:0000256" key="7">
    <source>
        <dbReference type="SAM" id="Phobius"/>
    </source>
</evidence>
<dbReference type="GO" id="GO:0008324">
    <property type="term" value="F:monoatomic cation transmembrane transporter activity"/>
    <property type="evidence" value="ECO:0007669"/>
    <property type="project" value="InterPro"/>
</dbReference>
<dbReference type="InterPro" id="IPR002758">
    <property type="entry name" value="Cation_antiport_E"/>
</dbReference>
<keyword evidence="4 7" id="KW-0812">Transmembrane</keyword>
<evidence type="ECO:0000256" key="1">
    <source>
        <dbReference type="ARBA" id="ARBA00004651"/>
    </source>
</evidence>
<feature type="transmembrane region" description="Helical" evidence="7">
    <location>
        <begin position="29"/>
        <end position="57"/>
    </location>
</feature>
<name>A0A1S1RAU4_9ACTN</name>
<evidence type="ECO:0000256" key="3">
    <source>
        <dbReference type="ARBA" id="ARBA00022475"/>
    </source>
</evidence>
<comment type="similarity">
    <text evidence="2">Belongs to the CPA3 antiporters (TC 2.A.63) subunit E family.</text>
</comment>
<protein>
    <submittedName>
        <fullName evidence="8">Cation:proton antiporter</fullName>
    </submittedName>
</protein>
<keyword evidence="3" id="KW-1003">Cell membrane</keyword>
<feature type="transmembrane region" description="Helical" evidence="7">
    <location>
        <begin position="77"/>
        <end position="97"/>
    </location>
</feature>
<sequence>MPEREPAGLGGLGTRGAARELLRRPGRLVWLWVVWMVLWGSLTPLAAISGLLVSAVALLAFPLRGGDPEVRFRPLPALFLTGRLLADLVPSALAVALQMIRYGPRTRSAIVEVPLTGSSEVVSTLTANAISLAPGAFVLEIDHEAGVMYVCVLAADDDGMTDRVRASVLDVHRRVQNVFGSDEDIRRQAGQAGRRGGEEQT</sequence>
<proteinExistence type="inferred from homology"/>
<dbReference type="OrthoDB" id="3556991at2"/>
<comment type="caution">
    <text evidence="8">The sequence shown here is derived from an EMBL/GenBank/DDBJ whole genome shotgun (WGS) entry which is preliminary data.</text>
</comment>
<evidence type="ECO:0000256" key="5">
    <source>
        <dbReference type="ARBA" id="ARBA00022989"/>
    </source>
</evidence>
<gene>
    <name evidence="8" type="ORF">CC117_11830</name>
</gene>
<dbReference type="PANTHER" id="PTHR34584">
    <property type="entry name" value="NA(+)/H(+) ANTIPORTER SUBUNIT E1"/>
    <property type="match status" value="1"/>
</dbReference>
<evidence type="ECO:0000256" key="6">
    <source>
        <dbReference type="ARBA" id="ARBA00023136"/>
    </source>
</evidence>
<evidence type="ECO:0000313" key="9">
    <source>
        <dbReference type="Proteomes" id="UP000179627"/>
    </source>
</evidence>
<evidence type="ECO:0000256" key="2">
    <source>
        <dbReference type="ARBA" id="ARBA00006228"/>
    </source>
</evidence>
<dbReference type="GO" id="GO:0005886">
    <property type="term" value="C:plasma membrane"/>
    <property type="evidence" value="ECO:0007669"/>
    <property type="project" value="UniProtKB-SubCell"/>
</dbReference>
<evidence type="ECO:0000256" key="4">
    <source>
        <dbReference type="ARBA" id="ARBA00022692"/>
    </source>
</evidence>
<keyword evidence="6 7" id="KW-0472">Membrane</keyword>
<dbReference type="Proteomes" id="UP000179627">
    <property type="component" value="Unassembled WGS sequence"/>
</dbReference>
<accession>A0A1S1RAU4</accession>
<organism evidence="8 9">
    <name type="scientific">Parafrankia colletiae</name>
    <dbReference type="NCBI Taxonomy" id="573497"/>
    <lineage>
        <taxon>Bacteria</taxon>
        <taxon>Bacillati</taxon>
        <taxon>Actinomycetota</taxon>
        <taxon>Actinomycetes</taxon>
        <taxon>Frankiales</taxon>
        <taxon>Frankiaceae</taxon>
        <taxon>Parafrankia</taxon>
    </lineage>
</organism>
<comment type="subcellular location">
    <subcellularLocation>
        <location evidence="1">Cell membrane</location>
        <topology evidence="1">Multi-pass membrane protein</topology>
    </subcellularLocation>
</comment>
<keyword evidence="5 7" id="KW-1133">Transmembrane helix</keyword>